<organism evidence="1 2">
    <name type="scientific">Longibaculum muris</name>
    <dbReference type="NCBI Taxonomy" id="1796628"/>
    <lineage>
        <taxon>Bacteria</taxon>
        <taxon>Bacillati</taxon>
        <taxon>Bacillota</taxon>
        <taxon>Erysipelotrichia</taxon>
        <taxon>Erysipelotrichales</taxon>
        <taxon>Coprobacillaceae</taxon>
        <taxon>Longibaculum</taxon>
    </lineage>
</organism>
<dbReference type="Proteomes" id="UP000295515">
    <property type="component" value="Unassembled WGS sequence"/>
</dbReference>
<dbReference type="GeneID" id="98916875"/>
<sequence>MLLIDDDKVYIKDYIEILIMEDHFFKIKMPKYCLNVRGEGLAIYYYDQNEIRFSGHVKVIEYDEYRV</sequence>
<proteinExistence type="predicted"/>
<dbReference type="AlphaFoldDB" id="A0A4R3YJP8"/>
<reference evidence="1 2" key="1">
    <citation type="submission" date="2019-03" db="EMBL/GenBank/DDBJ databases">
        <title>Genomic Encyclopedia of Type Strains, Phase IV (KMG-IV): sequencing the most valuable type-strain genomes for metagenomic binning, comparative biology and taxonomic classification.</title>
        <authorList>
            <person name="Goeker M."/>
        </authorList>
    </citation>
    <scope>NUCLEOTIDE SEQUENCE [LARGE SCALE GENOMIC DNA]</scope>
    <source>
        <strain evidence="1 2">DSM 29487</strain>
    </source>
</reference>
<comment type="caution">
    <text evidence="1">The sequence shown here is derived from an EMBL/GenBank/DDBJ whole genome shotgun (WGS) entry which is preliminary data.</text>
</comment>
<dbReference type="EMBL" id="SMCQ01000039">
    <property type="protein sequence ID" value="TCV90943.1"/>
    <property type="molecule type" value="Genomic_DNA"/>
</dbReference>
<evidence type="ECO:0000313" key="1">
    <source>
        <dbReference type="EMBL" id="TCV90943.1"/>
    </source>
</evidence>
<gene>
    <name evidence="1" type="ORF">EDD60_1392</name>
</gene>
<dbReference type="InterPro" id="IPR022476">
    <property type="entry name" value="Spore_YabP/YqfC"/>
</dbReference>
<dbReference type="RefSeq" id="WP_066444208.1">
    <property type="nucleotide sequence ID" value="NZ_CAUWFI010000001.1"/>
</dbReference>
<name>A0A4R3YJP8_9FIRM</name>
<accession>A0A4R3YJP8</accession>
<keyword evidence="2" id="KW-1185">Reference proteome</keyword>
<protein>
    <submittedName>
        <fullName evidence="1">YabP family protein</fullName>
    </submittedName>
</protein>
<evidence type="ECO:0000313" key="2">
    <source>
        <dbReference type="Proteomes" id="UP000295515"/>
    </source>
</evidence>
<dbReference type="Pfam" id="PF07873">
    <property type="entry name" value="YabP"/>
    <property type="match status" value="1"/>
</dbReference>